<dbReference type="InterPro" id="IPR011330">
    <property type="entry name" value="Glyco_hydro/deAcase_b/a-brl"/>
</dbReference>
<dbReference type="Pfam" id="PF01522">
    <property type="entry name" value="Polysacc_deac_1"/>
    <property type="match status" value="1"/>
</dbReference>
<dbReference type="PANTHER" id="PTHR10587">
    <property type="entry name" value="GLYCOSYL TRANSFERASE-RELATED"/>
    <property type="match status" value="1"/>
</dbReference>
<dbReference type="SUPFAM" id="SSF88713">
    <property type="entry name" value="Glycoside hydrolase/deacetylase"/>
    <property type="match status" value="1"/>
</dbReference>
<dbReference type="InterPro" id="IPR050248">
    <property type="entry name" value="Polysacc_deacetylase_ArnD"/>
</dbReference>
<dbReference type="AlphaFoldDB" id="A0A644XUC3"/>
<feature type="domain" description="NodB homology" evidence="2">
    <location>
        <begin position="157"/>
        <end position="340"/>
    </location>
</feature>
<name>A0A644XUC3_9ZZZZ</name>
<proteinExistence type="predicted"/>
<dbReference type="CDD" id="cd10948">
    <property type="entry name" value="CE4_BsPdaA_like"/>
    <property type="match status" value="1"/>
</dbReference>
<evidence type="ECO:0000259" key="2">
    <source>
        <dbReference type="PROSITE" id="PS51677"/>
    </source>
</evidence>
<feature type="compositionally biased region" description="Basic and acidic residues" evidence="1">
    <location>
        <begin position="60"/>
        <end position="74"/>
    </location>
</feature>
<gene>
    <name evidence="3" type="ORF">SDC9_64293</name>
</gene>
<dbReference type="NCBIfam" id="TIGR02884">
    <property type="entry name" value="spore_pdaA"/>
    <property type="match status" value="1"/>
</dbReference>
<evidence type="ECO:0000313" key="3">
    <source>
        <dbReference type="EMBL" id="MPM17893.1"/>
    </source>
</evidence>
<sequence>MKKKSLRFLCLISVITTSLSLTACNAAKNRDITKEPSSTESGELVSAPTYNPVRPEVGNNEEKKTPTEEPKKEIPSTTINKPVEKAPIKTESSNQHGTTSSNEDKTTEKLDYRNLNNTKISWWFKPNKLHVTPEVNMKIGFDLNKYDACYVGDTDKKVLYMTFDEGYENGYTGKILDTLKENDVKAIFFVTLPYLKGNPDLIKRMVDEGHIVANHTNHHPSMPTVTVTEEKFNKELKDVEDEYSKIIGKEMPKFFRPPMGEYSEKSLAMTKNLGYKTVFWSFAYHDWDINKQPDPVKAKKTILDGLHNGSIMLIHAVSKTNTEILGDVIKEAKAQGYEFELLKDN</sequence>
<dbReference type="GO" id="GO:0005975">
    <property type="term" value="P:carbohydrate metabolic process"/>
    <property type="evidence" value="ECO:0007669"/>
    <property type="project" value="InterPro"/>
</dbReference>
<dbReference type="Gene3D" id="3.20.20.370">
    <property type="entry name" value="Glycoside hydrolase/deacetylase"/>
    <property type="match status" value="1"/>
</dbReference>
<dbReference type="GO" id="GO:0016810">
    <property type="term" value="F:hydrolase activity, acting on carbon-nitrogen (but not peptide) bonds"/>
    <property type="evidence" value="ECO:0007669"/>
    <property type="project" value="InterPro"/>
</dbReference>
<dbReference type="GO" id="GO:0016020">
    <property type="term" value="C:membrane"/>
    <property type="evidence" value="ECO:0007669"/>
    <property type="project" value="TreeGrafter"/>
</dbReference>
<reference evidence="3" key="1">
    <citation type="submission" date="2019-08" db="EMBL/GenBank/DDBJ databases">
        <authorList>
            <person name="Kucharzyk K."/>
            <person name="Murdoch R.W."/>
            <person name="Higgins S."/>
            <person name="Loffler F."/>
        </authorList>
    </citation>
    <scope>NUCLEOTIDE SEQUENCE</scope>
</reference>
<feature type="region of interest" description="Disordered" evidence="1">
    <location>
        <begin position="31"/>
        <end position="110"/>
    </location>
</feature>
<dbReference type="PROSITE" id="PS51257">
    <property type="entry name" value="PROKAR_LIPOPROTEIN"/>
    <property type="match status" value="1"/>
</dbReference>
<dbReference type="InterPro" id="IPR002509">
    <property type="entry name" value="NODB_dom"/>
</dbReference>
<dbReference type="EMBL" id="VSSQ01002880">
    <property type="protein sequence ID" value="MPM17893.1"/>
    <property type="molecule type" value="Genomic_DNA"/>
</dbReference>
<comment type="caution">
    <text evidence="3">The sequence shown here is derived from an EMBL/GenBank/DDBJ whole genome shotgun (WGS) entry which is preliminary data.</text>
</comment>
<feature type="compositionally biased region" description="Polar residues" evidence="1">
    <location>
        <begin position="90"/>
        <end position="101"/>
    </location>
</feature>
<accession>A0A644XUC3</accession>
<organism evidence="3">
    <name type="scientific">bioreactor metagenome</name>
    <dbReference type="NCBI Taxonomy" id="1076179"/>
    <lineage>
        <taxon>unclassified sequences</taxon>
        <taxon>metagenomes</taxon>
        <taxon>ecological metagenomes</taxon>
    </lineage>
</organism>
<dbReference type="InterPro" id="IPR014235">
    <property type="entry name" value="Spore_PdaA"/>
</dbReference>
<dbReference type="PANTHER" id="PTHR10587:SF78">
    <property type="entry name" value="PEPTIDOGLYCAN-N-ACETYLMURAMIC ACID DEACETYLASE PDAA"/>
    <property type="match status" value="1"/>
</dbReference>
<evidence type="ECO:0000256" key="1">
    <source>
        <dbReference type="SAM" id="MobiDB-lite"/>
    </source>
</evidence>
<dbReference type="PROSITE" id="PS51677">
    <property type="entry name" value="NODB"/>
    <property type="match status" value="1"/>
</dbReference>
<protein>
    <recommendedName>
        <fullName evidence="2">NodB homology domain-containing protein</fullName>
    </recommendedName>
</protein>